<reference evidence="1 2" key="1">
    <citation type="submission" date="2024-09" db="EMBL/GenBank/DDBJ databases">
        <authorList>
            <person name="Sun Q."/>
            <person name="Mori K."/>
        </authorList>
    </citation>
    <scope>NUCLEOTIDE SEQUENCE [LARGE SCALE GENOMIC DNA]</scope>
    <source>
        <strain evidence="1 2">CCM 7609</strain>
    </source>
</reference>
<protein>
    <submittedName>
        <fullName evidence="1">Uncharacterized protein</fullName>
    </submittedName>
</protein>
<comment type="caution">
    <text evidence="1">The sequence shown here is derived from an EMBL/GenBank/DDBJ whole genome shotgun (WGS) entry which is preliminary data.</text>
</comment>
<accession>A0ABV5FT10</accession>
<keyword evidence="2" id="KW-1185">Reference proteome</keyword>
<evidence type="ECO:0000313" key="2">
    <source>
        <dbReference type="Proteomes" id="UP001589575"/>
    </source>
</evidence>
<dbReference type="EMBL" id="JBHMFI010000001">
    <property type="protein sequence ID" value="MFB9069822.1"/>
    <property type="molecule type" value="Genomic_DNA"/>
</dbReference>
<dbReference type="Proteomes" id="UP001589575">
    <property type="component" value="Unassembled WGS sequence"/>
</dbReference>
<gene>
    <name evidence="1" type="ORF">ACFFX0_00840</name>
</gene>
<sequence>MRATSPSRSPGSPTGSRPLWRVWRVGRVSGRSAARRARCAQALINASGPSVGWPP</sequence>
<name>A0ABV5FT10_9MICC</name>
<evidence type="ECO:0000313" key="1">
    <source>
        <dbReference type="EMBL" id="MFB9069822.1"/>
    </source>
</evidence>
<proteinExistence type="predicted"/>
<organism evidence="1 2">
    <name type="scientific">Citricoccus parietis</name>
    <dbReference type="NCBI Taxonomy" id="592307"/>
    <lineage>
        <taxon>Bacteria</taxon>
        <taxon>Bacillati</taxon>
        <taxon>Actinomycetota</taxon>
        <taxon>Actinomycetes</taxon>
        <taxon>Micrococcales</taxon>
        <taxon>Micrococcaceae</taxon>
        <taxon>Citricoccus</taxon>
    </lineage>
</organism>